<proteinExistence type="predicted"/>
<evidence type="ECO:0000313" key="2">
    <source>
        <dbReference type="Proteomes" id="UP000184275"/>
    </source>
</evidence>
<evidence type="ECO:0000313" key="1">
    <source>
        <dbReference type="EMBL" id="SHL18022.1"/>
    </source>
</evidence>
<keyword evidence="2" id="KW-1185">Reference proteome</keyword>
<dbReference type="EMBL" id="FRAW01000043">
    <property type="protein sequence ID" value="SHL18022.1"/>
    <property type="molecule type" value="Genomic_DNA"/>
</dbReference>
<sequence>MRNPYLQCGLFLAKDKKLLQLCKFQPLLNESLTQASRMQLFKNELLEEIPSLSKILSSEFAYQTVRKPQIRNQNLLGAAAFGDS</sequence>
<gene>
    <name evidence="1" type="ORF">SAMN05720469_1436</name>
</gene>
<reference evidence="2" key="1">
    <citation type="submission" date="2016-11" db="EMBL/GenBank/DDBJ databases">
        <authorList>
            <person name="Varghese N."/>
            <person name="Submissions S."/>
        </authorList>
    </citation>
    <scope>NUCLEOTIDE SEQUENCE [LARGE SCALE GENOMIC DNA]</scope>
    <source>
        <strain evidence="2">UWOS</strain>
    </source>
</reference>
<accession>A0A1M6YIW0</accession>
<organism evidence="1 2">
    <name type="scientific">Fibrobacter intestinalis</name>
    <dbReference type="NCBI Taxonomy" id="28122"/>
    <lineage>
        <taxon>Bacteria</taxon>
        <taxon>Pseudomonadati</taxon>
        <taxon>Fibrobacterota</taxon>
        <taxon>Fibrobacteria</taxon>
        <taxon>Fibrobacterales</taxon>
        <taxon>Fibrobacteraceae</taxon>
        <taxon>Fibrobacter</taxon>
    </lineage>
</organism>
<dbReference type="AlphaFoldDB" id="A0A1M6YIW0"/>
<dbReference type="Proteomes" id="UP000184275">
    <property type="component" value="Unassembled WGS sequence"/>
</dbReference>
<name>A0A1M6YIW0_9BACT</name>
<protein>
    <submittedName>
        <fullName evidence="1">Uncharacterized protein</fullName>
    </submittedName>
</protein>